<dbReference type="Pfam" id="PF08281">
    <property type="entry name" value="Sigma70_r4_2"/>
    <property type="match status" value="1"/>
</dbReference>
<evidence type="ECO:0000256" key="1">
    <source>
        <dbReference type="ARBA" id="ARBA00023015"/>
    </source>
</evidence>
<dbReference type="GO" id="GO:0003677">
    <property type="term" value="F:DNA binding"/>
    <property type="evidence" value="ECO:0007669"/>
    <property type="project" value="InterPro"/>
</dbReference>
<accession>A0A9E2S986</accession>
<evidence type="ECO:0000313" key="7">
    <source>
        <dbReference type="Proteomes" id="UP000812270"/>
    </source>
</evidence>
<dbReference type="InterPro" id="IPR014284">
    <property type="entry name" value="RNA_pol_sigma-70_dom"/>
</dbReference>
<dbReference type="RefSeq" id="WP_217792570.1">
    <property type="nucleotide sequence ID" value="NZ_JAHSPG010000013.1"/>
</dbReference>
<name>A0A9E2S986_9BACT</name>
<dbReference type="Proteomes" id="UP000812270">
    <property type="component" value="Unassembled WGS sequence"/>
</dbReference>
<keyword evidence="7" id="KW-1185">Reference proteome</keyword>
<evidence type="ECO:0000259" key="5">
    <source>
        <dbReference type="Pfam" id="PF08281"/>
    </source>
</evidence>
<dbReference type="InterPro" id="IPR039425">
    <property type="entry name" value="RNA_pol_sigma-70-like"/>
</dbReference>
<evidence type="ECO:0000256" key="2">
    <source>
        <dbReference type="ARBA" id="ARBA00023082"/>
    </source>
</evidence>
<dbReference type="CDD" id="cd06171">
    <property type="entry name" value="Sigma70_r4"/>
    <property type="match status" value="1"/>
</dbReference>
<evidence type="ECO:0000313" key="6">
    <source>
        <dbReference type="EMBL" id="MBV4358853.1"/>
    </source>
</evidence>
<dbReference type="PANTHER" id="PTHR43133">
    <property type="entry name" value="RNA POLYMERASE ECF-TYPE SIGMA FACTO"/>
    <property type="match status" value="1"/>
</dbReference>
<feature type="domain" description="RNA polymerase sigma-70 region 2" evidence="4">
    <location>
        <begin position="27"/>
        <end position="89"/>
    </location>
</feature>
<dbReference type="InterPro" id="IPR014327">
    <property type="entry name" value="RNA_pol_sigma70_bacteroid"/>
</dbReference>
<dbReference type="InterPro" id="IPR007627">
    <property type="entry name" value="RNA_pol_sigma70_r2"/>
</dbReference>
<evidence type="ECO:0000259" key="4">
    <source>
        <dbReference type="Pfam" id="PF04542"/>
    </source>
</evidence>
<organism evidence="6 7">
    <name type="scientific">Pinibacter aurantiacus</name>
    <dbReference type="NCBI Taxonomy" id="2851599"/>
    <lineage>
        <taxon>Bacteria</taxon>
        <taxon>Pseudomonadati</taxon>
        <taxon>Bacteroidota</taxon>
        <taxon>Chitinophagia</taxon>
        <taxon>Chitinophagales</taxon>
        <taxon>Chitinophagaceae</taxon>
        <taxon>Pinibacter</taxon>
    </lineage>
</organism>
<evidence type="ECO:0000256" key="3">
    <source>
        <dbReference type="ARBA" id="ARBA00023163"/>
    </source>
</evidence>
<dbReference type="AlphaFoldDB" id="A0A9E2S986"/>
<keyword evidence="3" id="KW-0804">Transcription</keyword>
<comment type="caution">
    <text evidence="6">The sequence shown here is derived from an EMBL/GenBank/DDBJ whole genome shotgun (WGS) entry which is preliminary data.</text>
</comment>
<keyword evidence="2" id="KW-0731">Sigma factor</keyword>
<dbReference type="EMBL" id="JAHSPG010000013">
    <property type="protein sequence ID" value="MBV4358853.1"/>
    <property type="molecule type" value="Genomic_DNA"/>
</dbReference>
<dbReference type="GO" id="GO:0016987">
    <property type="term" value="F:sigma factor activity"/>
    <property type="evidence" value="ECO:0007669"/>
    <property type="project" value="UniProtKB-KW"/>
</dbReference>
<reference evidence="6" key="1">
    <citation type="submission" date="2021-06" db="EMBL/GenBank/DDBJ databases">
        <authorList>
            <person name="Huq M.A."/>
        </authorList>
    </citation>
    <scope>NUCLEOTIDE SEQUENCE</scope>
    <source>
        <strain evidence="6">MAH-26</strain>
    </source>
</reference>
<dbReference type="NCBIfam" id="TIGR02985">
    <property type="entry name" value="Sig70_bacteroi1"/>
    <property type="match status" value="1"/>
</dbReference>
<sequence length="189" mass="21957">MPLLETHTDELLYQLSKEGDFAAFNELYKRYWKVLFALANKKLNNLYDAEEIVQDVFVDLWNQREKTVLTHSLKSYLAGMVKFKVYSKLALYSKRQQNAATLLTAEAYQGAELSADELFRLKELKEEIALTVNSLPERCRLIYTLSREEGLTHKQIASDLNISEKTIETQITRALRRIRVALQSFISFL</sequence>
<dbReference type="PANTHER" id="PTHR43133:SF46">
    <property type="entry name" value="RNA POLYMERASE SIGMA-70 FACTOR ECF SUBFAMILY"/>
    <property type="match status" value="1"/>
</dbReference>
<feature type="domain" description="RNA polymerase sigma factor 70 region 4 type 2" evidence="5">
    <location>
        <begin position="126"/>
        <end position="178"/>
    </location>
</feature>
<keyword evidence="1" id="KW-0805">Transcription regulation</keyword>
<dbReference type="InterPro" id="IPR013249">
    <property type="entry name" value="RNA_pol_sigma70_r4_t2"/>
</dbReference>
<protein>
    <submittedName>
        <fullName evidence="6">RNA polymerase sigma-70 factor</fullName>
    </submittedName>
</protein>
<dbReference type="NCBIfam" id="TIGR02937">
    <property type="entry name" value="sigma70-ECF"/>
    <property type="match status" value="1"/>
</dbReference>
<gene>
    <name evidence="6" type="ORF">KTO63_16930</name>
</gene>
<dbReference type="Pfam" id="PF04542">
    <property type="entry name" value="Sigma70_r2"/>
    <property type="match status" value="1"/>
</dbReference>
<proteinExistence type="predicted"/>
<dbReference type="GO" id="GO:0006352">
    <property type="term" value="P:DNA-templated transcription initiation"/>
    <property type="evidence" value="ECO:0007669"/>
    <property type="project" value="InterPro"/>
</dbReference>